<reference evidence="1 2" key="1">
    <citation type="submission" date="2018-07" db="EMBL/GenBank/DDBJ databases">
        <title>Genomic Encyclopedia of Type Strains, Phase III (KMG-III): the genomes of soil and plant-associated and newly described type strains.</title>
        <authorList>
            <person name="Whitman W."/>
        </authorList>
    </citation>
    <scope>NUCLEOTIDE SEQUENCE [LARGE SCALE GENOMIC DNA]</scope>
    <source>
        <strain evidence="1 2">CECT 8525</strain>
    </source>
</reference>
<comment type="caution">
    <text evidence="1">The sequence shown here is derived from an EMBL/GenBank/DDBJ whole genome shotgun (WGS) entry which is preliminary data.</text>
</comment>
<name>A0A368YRN3_9RHOB</name>
<keyword evidence="2" id="KW-1185">Reference proteome</keyword>
<evidence type="ECO:0008006" key="3">
    <source>
        <dbReference type="Google" id="ProtNLM"/>
    </source>
</evidence>
<sequence length="142" mass="15186">MTKGWATMALVAVAAIAVGAGLALTGGPGQARMERRDQQRENDLGTLAGLVDCLAATNRGQLPDRLAATPQCDWKSALDDPYTGRPYRYERIGPRSYRLCADFETPPPVARGPWGRDAEGCIGRLNVLSPQSGAAATIPYQE</sequence>
<evidence type="ECO:0000313" key="1">
    <source>
        <dbReference type="EMBL" id="RCW82885.1"/>
    </source>
</evidence>
<protein>
    <recommendedName>
        <fullName evidence="3">Type II secretion system protein</fullName>
    </recommendedName>
</protein>
<organism evidence="1 2">
    <name type="scientific">Paracoccus lutimaris</name>
    <dbReference type="NCBI Taxonomy" id="1490030"/>
    <lineage>
        <taxon>Bacteria</taxon>
        <taxon>Pseudomonadati</taxon>
        <taxon>Pseudomonadota</taxon>
        <taxon>Alphaproteobacteria</taxon>
        <taxon>Rhodobacterales</taxon>
        <taxon>Paracoccaceae</taxon>
        <taxon>Paracoccus</taxon>
    </lineage>
</organism>
<dbReference type="Proteomes" id="UP000253345">
    <property type="component" value="Unassembled WGS sequence"/>
</dbReference>
<dbReference type="AlphaFoldDB" id="A0A368YRN3"/>
<proteinExistence type="predicted"/>
<gene>
    <name evidence="1" type="ORF">DFP89_11191</name>
</gene>
<accession>A0A368YRN3</accession>
<dbReference type="RefSeq" id="WP_114349562.1">
    <property type="nucleotide sequence ID" value="NZ_QPJL01000011.1"/>
</dbReference>
<dbReference type="OrthoDB" id="7847741at2"/>
<dbReference type="EMBL" id="QPJL01000011">
    <property type="protein sequence ID" value="RCW82885.1"/>
    <property type="molecule type" value="Genomic_DNA"/>
</dbReference>
<evidence type="ECO:0000313" key="2">
    <source>
        <dbReference type="Proteomes" id="UP000253345"/>
    </source>
</evidence>